<dbReference type="SUPFAM" id="SSF51445">
    <property type="entry name" value="(Trans)glycosidases"/>
    <property type="match status" value="1"/>
</dbReference>
<evidence type="ECO:0000313" key="12">
    <source>
        <dbReference type="Proteomes" id="UP000886750"/>
    </source>
</evidence>
<evidence type="ECO:0000256" key="6">
    <source>
        <dbReference type="ARBA" id="ARBA00022679"/>
    </source>
</evidence>
<comment type="caution">
    <text evidence="11">The sequence shown here is derived from an EMBL/GenBank/DDBJ whole genome shotgun (WGS) entry which is preliminary data.</text>
</comment>
<dbReference type="EMBL" id="DXCQ01000026">
    <property type="protein sequence ID" value="HIY96566.1"/>
    <property type="molecule type" value="Genomic_DNA"/>
</dbReference>
<dbReference type="GO" id="GO:0004134">
    <property type="term" value="F:4-alpha-glucanotransferase activity"/>
    <property type="evidence" value="ECO:0007669"/>
    <property type="project" value="UniProtKB-EC"/>
</dbReference>
<evidence type="ECO:0000256" key="2">
    <source>
        <dbReference type="ARBA" id="ARBA00005684"/>
    </source>
</evidence>
<dbReference type="Gene3D" id="3.20.20.80">
    <property type="entry name" value="Glycosidases"/>
    <property type="match status" value="1"/>
</dbReference>
<evidence type="ECO:0000256" key="3">
    <source>
        <dbReference type="ARBA" id="ARBA00012560"/>
    </source>
</evidence>
<keyword evidence="7 10" id="KW-0119">Carbohydrate metabolism</keyword>
<keyword evidence="5 10" id="KW-0328">Glycosyltransferase</keyword>
<name>A0A9D1ZW76_9FIRM</name>
<dbReference type="Proteomes" id="UP000886750">
    <property type="component" value="Unassembled WGS sequence"/>
</dbReference>
<dbReference type="AlphaFoldDB" id="A0A9D1ZW76"/>
<dbReference type="InterPro" id="IPR003385">
    <property type="entry name" value="Glyco_hydro_77"/>
</dbReference>
<evidence type="ECO:0000256" key="9">
    <source>
        <dbReference type="ARBA" id="ARBA00031501"/>
    </source>
</evidence>
<proteinExistence type="inferred from homology"/>
<evidence type="ECO:0000256" key="5">
    <source>
        <dbReference type="ARBA" id="ARBA00022676"/>
    </source>
</evidence>
<dbReference type="GO" id="GO:0005975">
    <property type="term" value="P:carbohydrate metabolic process"/>
    <property type="evidence" value="ECO:0007669"/>
    <property type="project" value="InterPro"/>
</dbReference>
<evidence type="ECO:0000256" key="10">
    <source>
        <dbReference type="RuleBase" id="RU361207"/>
    </source>
</evidence>
<accession>A0A9D1ZW76</accession>
<dbReference type="PANTHER" id="PTHR32438">
    <property type="entry name" value="4-ALPHA-GLUCANOTRANSFERASE DPE1, CHLOROPLASTIC/AMYLOPLASTIC"/>
    <property type="match status" value="1"/>
</dbReference>
<gene>
    <name evidence="11" type="primary">malQ</name>
    <name evidence="11" type="ORF">H9729_02655</name>
</gene>
<evidence type="ECO:0000256" key="1">
    <source>
        <dbReference type="ARBA" id="ARBA00000439"/>
    </source>
</evidence>
<protein>
    <recommendedName>
        <fullName evidence="4 10">4-alpha-glucanotransferase</fullName>
        <ecNumber evidence="3 10">2.4.1.25</ecNumber>
    </recommendedName>
    <alternativeName>
        <fullName evidence="8 10">Amylomaltase</fullName>
    </alternativeName>
    <alternativeName>
        <fullName evidence="9 10">Disproportionating enzyme</fullName>
    </alternativeName>
</protein>
<evidence type="ECO:0000256" key="7">
    <source>
        <dbReference type="ARBA" id="ARBA00023277"/>
    </source>
</evidence>
<keyword evidence="6 10" id="KW-0808">Transferase</keyword>
<comment type="catalytic activity">
    <reaction evidence="1 10">
        <text>Transfers a segment of a (1-&gt;4)-alpha-D-glucan to a new position in an acceptor, which may be glucose or a (1-&gt;4)-alpha-D-glucan.</text>
        <dbReference type="EC" id="2.4.1.25"/>
    </reaction>
</comment>
<reference evidence="11" key="2">
    <citation type="submission" date="2021-04" db="EMBL/GenBank/DDBJ databases">
        <authorList>
            <person name="Gilroy R."/>
        </authorList>
    </citation>
    <scope>NUCLEOTIDE SEQUENCE</scope>
    <source>
        <strain evidence="11">1345</strain>
    </source>
</reference>
<evidence type="ECO:0000313" key="11">
    <source>
        <dbReference type="EMBL" id="HIY96566.1"/>
    </source>
</evidence>
<dbReference type="InterPro" id="IPR017853">
    <property type="entry name" value="GH"/>
</dbReference>
<dbReference type="NCBIfam" id="NF011080">
    <property type="entry name" value="PRK14508.1-3"/>
    <property type="match status" value="1"/>
</dbReference>
<reference evidence="11" key="1">
    <citation type="journal article" date="2021" name="PeerJ">
        <title>Extensive microbial diversity within the chicken gut microbiome revealed by metagenomics and culture.</title>
        <authorList>
            <person name="Gilroy R."/>
            <person name="Ravi A."/>
            <person name="Getino M."/>
            <person name="Pursley I."/>
            <person name="Horton D.L."/>
            <person name="Alikhan N.F."/>
            <person name="Baker D."/>
            <person name="Gharbi K."/>
            <person name="Hall N."/>
            <person name="Watson M."/>
            <person name="Adriaenssens E.M."/>
            <person name="Foster-Nyarko E."/>
            <person name="Jarju S."/>
            <person name="Secka A."/>
            <person name="Antonio M."/>
            <person name="Oren A."/>
            <person name="Chaudhuri R.R."/>
            <person name="La Ragione R."/>
            <person name="Hildebrand F."/>
            <person name="Pallen M.J."/>
        </authorList>
    </citation>
    <scope>NUCLEOTIDE SEQUENCE</scope>
    <source>
        <strain evidence="11">1345</strain>
    </source>
</reference>
<dbReference type="Pfam" id="PF02446">
    <property type="entry name" value="Glyco_hydro_77"/>
    <property type="match status" value="1"/>
</dbReference>
<evidence type="ECO:0000256" key="8">
    <source>
        <dbReference type="ARBA" id="ARBA00031423"/>
    </source>
</evidence>
<dbReference type="EC" id="2.4.1.25" evidence="3 10"/>
<evidence type="ECO:0000256" key="4">
    <source>
        <dbReference type="ARBA" id="ARBA00020295"/>
    </source>
</evidence>
<sequence>MLQQRAAGILLHVSSLPGKYGIGTLGEEAYRFVDLLAEKKIRYWQILPLVQTGYGDSPYQSVYSASGNPYFIDFDLLVQEGLLKKSELARCRYTGKDIDFAFLYKRKYEVLRLAFERFDTGNADFKAFVEAGQFDGYALFMALKQKFGGVSFDQWPRGYRFAHRDKLERFRQEARREYLFWQFLQYEFDRQWSALKRYANERNVFIIGDLPLYVAYDSVDVWHRPKLFKLNPDLSLKKIAGVPPDFFTDIGQLWGNPVYHWAEHKKEGYAWWIERLRQAFVLYDVVRLDHFRGFDRYYEIEAGSVNAVHGVWRTGPKSELFQKAEEALGKLPIIAEDLGIQDAGVRRLVRETGYPRMKIMGFAFDGNARNEYLPKYIEENSVCYTGTHDNDTMLGMLLEMSAKRYRVFVDGVQKMLSYFGESDRPNSKKDVVKAVVKIAMLCPSRLTVIPIQDILVLDNRSRMNLPGTVGENWKFRLKTRLTSDDLSGFGELVSASQREC</sequence>
<dbReference type="PANTHER" id="PTHR32438:SF5">
    <property type="entry name" value="4-ALPHA-GLUCANOTRANSFERASE DPE1, CHLOROPLASTIC_AMYLOPLASTIC"/>
    <property type="match status" value="1"/>
</dbReference>
<dbReference type="NCBIfam" id="TIGR00217">
    <property type="entry name" value="malQ"/>
    <property type="match status" value="1"/>
</dbReference>
<organism evidence="11 12">
    <name type="scientific">Candidatus Borkfalkia excrementigallinarum</name>
    <dbReference type="NCBI Taxonomy" id="2838506"/>
    <lineage>
        <taxon>Bacteria</taxon>
        <taxon>Bacillati</taxon>
        <taxon>Bacillota</taxon>
        <taxon>Clostridia</taxon>
        <taxon>Christensenellales</taxon>
        <taxon>Christensenellaceae</taxon>
        <taxon>Candidatus Borkfalkia</taxon>
    </lineage>
</organism>
<comment type="similarity">
    <text evidence="2 10">Belongs to the disproportionating enzyme family.</text>
</comment>